<dbReference type="EMBL" id="GBRH01283490">
    <property type="protein sequence ID" value="JAD14405.1"/>
    <property type="molecule type" value="Transcribed_RNA"/>
</dbReference>
<accession>A0A0A8XPE5</accession>
<reference evidence="2" key="2">
    <citation type="journal article" date="2015" name="Data Brief">
        <title>Shoot transcriptome of the giant reed, Arundo donax.</title>
        <authorList>
            <person name="Barrero R.A."/>
            <person name="Guerrero F.D."/>
            <person name="Moolhuijzen P."/>
            <person name="Goolsby J.A."/>
            <person name="Tidwell J."/>
            <person name="Bellgard S.E."/>
            <person name="Bellgard M.I."/>
        </authorList>
    </citation>
    <scope>NUCLEOTIDE SEQUENCE</scope>
    <source>
        <tissue evidence="2">Shoot tissue taken approximately 20 cm above the soil surface</tissue>
    </source>
</reference>
<reference evidence="2" key="1">
    <citation type="submission" date="2014-09" db="EMBL/GenBank/DDBJ databases">
        <authorList>
            <person name="Magalhaes I.L.F."/>
            <person name="Oliveira U."/>
            <person name="Santos F.R."/>
            <person name="Vidigal T.H.D.A."/>
            <person name="Brescovit A.D."/>
            <person name="Santos A.J."/>
        </authorList>
    </citation>
    <scope>NUCLEOTIDE SEQUENCE</scope>
    <source>
        <tissue evidence="2">Shoot tissue taken approximately 20 cm above the soil surface</tissue>
    </source>
</reference>
<feature type="compositionally biased region" description="Low complexity" evidence="1">
    <location>
        <begin position="1"/>
        <end position="12"/>
    </location>
</feature>
<proteinExistence type="predicted"/>
<protein>
    <submittedName>
        <fullName evidence="2">Uncharacterized protein</fullName>
    </submittedName>
</protein>
<evidence type="ECO:0000256" key="1">
    <source>
        <dbReference type="SAM" id="MobiDB-lite"/>
    </source>
</evidence>
<dbReference type="AlphaFoldDB" id="A0A0A8XPE5"/>
<name>A0A0A8XPE5_ARUDO</name>
<evidence type="ECO:0000313" key="2">
    <source>
        <dbReference type="EMBL" id="JAD14405.1"/>
    </source>
</evidence>
<feature type="region of interest" description="Disordered" evidence="1">
    <location>
        <begin position="1"/>
        <end position="49"/>
    </location>
</feature>
<organism evidence="2">
    <name type="scientific">Arundo donax</name>
    <name type="common">Giant reed</name>
    <name type="synonym">Donax arundinaceus</name>
    <dbReference type="NCBI Taxonomy" id="35708"/>
    <lineage>
        <taxon>Eukaryota</taxon>
        <taxon>Viridiplantae</taxon>
        <taxon>Streptophyta</taxon>
        <taxon>Embryophyta</taxon>
        <taxon>Tracheophyta</taxon>
        <taxon>Spermatophyta</taxon>
        <taxon>Magnoliopsida</taxon>
        <taxon>Liliopsida</taxon>
        <taxon>Poales</taxon>
        <taxon>Poaceae</taxon>
        <taxon>PACMAD clade</taxon>
        <taxon>Arundinoideae</taxon>
        <taxon>Arundineae</taxon>
        <taxon>Arundo</taxon>
    </lineage>
</organism>
<sequence>MTKSRSPAAAQEESSDSEPDSAAWLPALDAGAEQQERSRSKNGPSSSSP</sequence>